<dbReference type="Pfam" id="PF08032">
    <property type="entry name" value="SpoU_sub_bind"/>
    <property type="match status" value="1"/>
</dbReference>
<dbReference type="InterPro" id="IPR029064">
    <property type="entry name" value="Ribosomal_eL30-like_sf"/>
</dbReference>
<sequence length="263" mass="29399">MKNKKNTELAVCGLAAVKALGKEHPEKIKRFYYEEGRAGVFGDLCKYLAKNKIPYNKVEAEDLEKLCGSVHHQGVVAMIDESKPIEVTKAIVDSWILHKEKILLLDRIGNANNLGAIVRSAAFFGIHHIILPMHESQSMITTSSYRVAQGGMEYVTIYSLRSIIRFLQEIKGKITRVGTDVRSKMPVKDLSKVCNDKAILLILGNEEQGISSLVKENCDYLTVIPSAFMLQNPNEENWDIFPVESLNVAQAASVILYEMSKES</sequence>
<evidence type="ECO:0000313" key="5">
    <source>
        <dbReference type="Proteomes" id="UP000823914"/>
    </source>
</evidence>
<evidence type="ECO:0000256" key="2">
    <source>
        <dbReference type="ARBA" id="ARBA00022679"/>
    </source>
</evidence>
<keyword evidence="1 4" id="KW-0489">Methyltransferase</keyword>
<dbReference type="InterPro" id="IPR004441">
    <property type="entry name" value="rRNA_MeTrfase_TrmH"/>
</dbReference>
<reference evidence="4" key="2">
    <citation type="submission" date="2021-04" db="EMBL/GenBank/DDBJ databases">
        <authorList>
            <person name="Gilroy R."/>
        </authorList>
    </citation>
    <scope>NUCLEOTIDE SEQUENCE</scope>
    <source>
        <strain evidence="4">Gambia15-2214</strain>
    </source>
</reference>
<evidence type="ECO:0000313" key="4">
    <source>
        <dbReference type="EMBL" id="MBU3850921.1"/>
    </source>
</evidence>
<dbReference type="SMART" id="SM00967">
    <property type="entry name" value="SpoU_sub_bind"/>
    <property type="match status" value="1"/>
</dbReference>
<dbReference type="PANTHER" id="PTHR46429">
    <property type="entry name" value="23S RRNA (GUANOSINE-2'-O-)-METHYLTRANSFERASE RLMB"/>
    <property type="match status" value="1"/>
</dbReference>
<dbReference type="SUPFAM" id="SSF75217">
    <property type="entry name" value="alpha/beta knot"/>
    <property type="match status" value="1"/>
</dbReference>
<dbReference type="InterPro" id="IPR029028">
    <property type="entry name" value="Alpha/beta_knot_MTases"/>
</dbReference>
<dbReference type="Proteomes" id="UP000823914">
    <property type="component" value="Unassembled WGS sequence"/>
</dbReference>
<reference evidence="4" key="1">
    <citation type="journal article" date="2021" name="PeerJ">
        <title>Extensive microbial diversity within the chicken gut microbiome revealed by metagenomics and culture.</title>
        <authorList>
            <person name="Gilroy R."/>
            <person name="Ravi A."/>
            <person name="Getino M."/>
            <person name="Pursley I."/>
            <person name="Horton D.L."/>
            <person name="Alikhan N.F."/>
            <person name="Baker D."/>
            <person name="Gharbi K."/>
            <person name="Hall N."/>
            <person name="Watson M."/>
            <person name="Adriaenssens E.M."/>
            <person name="Foster-Nyarko E."/>
            <person name="Jarju S."/>
            <person name="Secka A."/>
            <person name="Antonio M."/>
            <person name="Oren A."/>
            <person name="Chaudhuri R.R."/>
            <person name="La Ragione R."/>
            <person name="Hildebrand F."/>
            <person name="Pallen M.J."/>
        </authorList>
    </citation>
    <scope>NUCLEOTIDE SEQUENCE</scope>
    <source>
        <strain evidence="4">Gambia15-2214</strain>
    </source>
</reference>
<evidence type="ECO:0000259" key="3">
    <source>
        <dbReference type="SMART" id="SM00967"/>
    </source>
</evidence>
<dbReference type="Gene3D" id="3.30.1330.30">
    <property type="match status" value="1"/>
</dbReference>
<dbReference type="InterPro" id="IPR001537">
    <property type="entry name" value="SpoU_MeTrfase"/>
</dbReference>
<dbReference type="Pfam" id="PF00588">
    <property type="entry name" value="SpoU_methylase"/>
    <property type="match status" value="1"/>
</dbReference>
<evidence type="ECO:0000256" key="1">
    <source>
        <dbReference type="ARBA" id="ARBA00022603"/>
    </source>
</evidence>
<accession>A0A9E2NZM8</accession>
<dbReference type="SUPFAM" id="SSF55315">
    <property type="entry name" value="L30e-like"/>
    <property type="match status" value="1"/>
</dbReference>
<dbReference type="InterPro" id="IPR029026">
    <property type="entry name" value="tRNA_m1G_MTases_N"/>
</dbReference>
<dbReference type="Gene3D" id="3.40.1280.10">
    <property type="match status" value="1"/>
</dbReference>
<organism evidence="4 5">
    <name type="scientific">Candidatus Treponema excrementipullorum</name>
    <dbReference type="NCBI Taxonomy" id="2838768"/>
    <lineage>
        <taxon>Bacteria</taxon>
        <taxon>Pseudomonadati</taxon>
        <taxon>Spirochaetota</taxon>
        <taxon>Spirochaetia</taxon>
        <taxon>Spirochaetales</taxon>
        <taxon>Treponemataceae</taxon>
        <taxon>Treponema</taxon>
    </lineage>
</organism>
<dbReference type="EMBL" id="JAHLFV010000233">
    <property type="protein sequence ID" value="MBU3850921.1"/>
    <property type="molecule type" value="Genomic_DNA"/>
</dbReference>
<dbReference type="AlphaFoldDB" id="A0A9E2NZM8"/>
<proteinExistence type="predicted"/>
<dbReference type="GO" id="GO:0003723">
    <property type="term" value="F:RNA binding"/>
    <property type="evidence" value="ECO:0007669"/>
    <property type="project" value="InterPro"/>
</dbReference>
<dbReference type="GO" id="GO:0032259">
    <property type="term" value="P:methylation"/>
    <property type="evidence" value="ECO:0007669"/>
    <property type="project" value="UniProtKB-KW"/>
</dbReference>
<protein>
    <submittedName>
        <fullName evidence="4">RNA methyltransferase</fullName>
    </submittedName>
</protein>
<dbReference type="GO" id="GO:0008173">
    <property type="term" value="F:RNA methyltransferase activity"/>
    <property type="evidence" value="ECO:0007669"/>
    <property type="project" value="InterPro"/>
</dbReference>
<dbReference type="InterPro" id="IPR013123">
    <property type="entry name" value="SpoU_subst-bd"/>
</dbReference>
<dbReference type="PANTHER" id="PTHR46429:SF2">
    <property type="entry name" value="TRNA_RRNA METHYLTRANSFERASE"/>
    <property type="match status" value="1"/>
</dbReference>
<dbReference type="CDD" id="cd18095">
    <property type="entry name" value="SpoU-like_rRNA-MTase"/>
    <property type="match status" value="1"/>
</dbReference>
<name>A0A9E2NZM8_9SPIR</name>
<gene>
    <name evidence="4" type="ORF">IAA16_10175</name>
</gene>
<dbReference type="GO" id="GO:0006396">
    <property type="term" value="P:RNA processing"/>
    <property type="evidence" value="ECO:0007669"/>
    <property type="project" value="InterPro"/>
</dbReference>
<keyword evidence="2" id="KW-0808">Transferase</keyword>
<feature type="domain" description="RNA 2-O ribose methyltransferase substrate binding" evidence="3">
    <location>
        <begin position="10"/>
        <end position="85"/>
    </location>
</feature>
<comment type="caution">
    <text evidence="4">The sequence shown here is derived from an EMBL/GenBank/DDBJ whole genome shotgun (WGS) entry which is preliminary data.</text>
</comment>
<dbReference type="GO" id="GO:0005829">
    <property type="term" value="C:cytosol"/>
    <property type="evidence" value="ECO:0007669"/>
    <property type="project" value="TreeGrafter"/>
</dbReference>